<evidence type="ECO:0000313" key="3">
    <source>
        <dbReference type="Proteomes" id="UP000749559"/>
    </source>
</evidence>
<dbReference type="NCBIfam" id="TIGR01891">
    <property type="entry name" value="amidohydrolases"/>
    <property type="match status" value="1"/>
</dbReference>
<dbReference type="InterPro" id="IPR017439">
    <property type="entry name" value="Amidohydrolase"/>
</dbReference>
<evidence type="ECO:0000313" key="2">
    <source>
        <dbReference type="EMBL" id="CAH1799166.1"/>
    </source>
</evidence>
<dbReference type="SUPFAM" id="SSF53187">
    <property type="entry name" value="Zn-dependent exopeptidases"/>
    <property type="match status" value="1"/>
</dbReference>
<dbReference type="InterPro" id="IPR017144">
    <property type="entry name" value="Xaa-Arg_dipeptidase"/>
</dbReference>
<dbReference type="SUPFAM" id="SSF55031">
    <property type="entry name" value="Bacterial exopeptidase dimerisation domain"/>
    <property type="match status" value="1"/>
</dbReference>
<dbReference type="PIRSF" id="PIRSF037226">
    <property type="entry name" value="Amidohydrolase_ACY1L2_prd"/>
    <property type="match status" value="1"/>
</dbReference>
<dbReference type="Pfam" id="PF07687">
    <property type="entry name" value="M20_dimer"/>
    <property type="match status" value="1"/>
</dbReference>
<dbReference type="Gene3D" id="3.40.630.10">
    <property type="entry name" value="Zn peptidases"/>
    <property type="match status" value="1"/>
</dbReference>
<dbReference type="Gene3D" id="3.30.70.360">
    <property type="match status" value="1"/>
</dbReference>
<gene>
    <name evidence="2" type="ORF">OFUS_LOCUS23209</name>
</gene>
<dbReference type="InterPro" id="IPR011650">
    <property type="entry name" value="Peptidase_M20_dimer"/>
</dbReference>
<proteinExistence type="inferred from homology"/>
<dbReference type="CDD" id="cd05672">
    <property type="entry name" value="M20_ACY1L2-like"/>
    <property type="match status" value="1"/>
</dbReference>
<reference evidence="2" key="1">
    <citation type="submission" date="2022-03" db="EMBL/GenBank/DDBJ databases">
        <authorList>
            <person name="Martin C."/>
        </authorList>
    </citation>
    <scope>NUCLEOTIDE SEQUENCE</scope>
</reference>
<dbReference type="InterPro" id="IPR002933">
    <property type="entry name" value="Peptidase_M20"/>
</dbReference>
<dbReference type="FunFam" id="3.30.70.360:FF:000004">
    <property type="entry name" value="Peptidase M20 domain-containing protein 2"/>
    <property type="match status" value="1"/>
</dbReference>
<sequence>MSTLRSITNKTYAVYGLKNFIYNNRLQNTQVKKNLSLIHVDTQTSKMSTQAVDLKKIACQAIDESTAILGQLSQEIWNNPELAFEEHKAHATLTKFLEKQGFDIEHHYTSPTGFRADFGTSEHPQPHVVVISEYDALPEIGHACGHNLIAEVGVATGIGIKAALQHALETNQQIGKVTVLGTPAEENCAGGKIDMIKHGVFNDFDFALMAHPFKITMARPLKFALDMVTVKYHGKPSHAAGFPWEGVNALDAAVCSYNNISCLRQQMKPNWRVHGIITNGGSKPNIIPENTELCFYLRAPTVAELKVLSQKATQCFQAAAMATGCEVDIEFGEKSYANMVTNSTLAGLYEANTDEAKVALCTDEALTKSPTGSTDFGNVSQLLPSIHPMYYIGTSVANHTREFAVASGTQEAQDYTLRQSKCLAMTAIDVLCNPNLLVKMKEELHGQLQQKQKQTIG</sequence>
<dbReference type="OrthoDB" id="6119954at2759"/>
<evidence type="ECO:0000256" key="1">
    <source>
        <dbReference type="PIRNR" id="PIRNR037226"/>
    </source>
</evidence>
<dbReference type="InterPro" id="IPR052030">
    <property type="entry name" value="Peptidase_M20/M20A_hydrolases"/>
</dbReference>
<name>A0A8J1TC05_OWEFU</name>
<dbReference type="GO" id="GO:0016805">
    <property type="term" value="F:dipeptidase activity"/>
    <property type="evidence" value="ECO:0007669"/>
    <property type="project" value="InterPro"/>
</dbReference>
<dbReference type="Pfam" id="PF01546">
    <property type="entry name" value="Peptidase_M20"/>
    <property type="match status" value="1"/>
</dbReference>
<dbReference type="InterPro" id="IPR036264">
    <property type="entry name" value="Bact_exopeptidase_dim_dom"/>
</dbReference>
<dbReference type="EMBL" id="CAIIXF020000011">
    <property type="protein sequence ID" value="CAH1799166.1"/>
    <property type="molecule type" value="Genomic_DNA"/>
</dbReference>
<accession>A0A8J1TC05</accession>
<protein>
    <recommendedName>
        <fullName evidence="1">Peptidase M20 domain-containing protein 2</fullName>
    </recommendedName>
</protein>
<organism evidence="2 3">
    <name type="scientific">Owenia fusiformis</name>
    <name type="common">Polychaete worm</name>
    <dbReference type="NCBI Taxonomy" id="6347"/>
    <lineage>
        <taxon>Eukaryota</taxon>
        <taxon>Metazoa</taxon>
        <taxon>Spiralia</taxon>
        <taxon>Lophotrochozoa</taxon>
        <taxon>Annelida</taxon>
        <taxon>Polychaeta</taxon>
        <taxon>Sedentaria</taxon>
        <taxon>Canalipalpata</taxon>
        <taxon>Sabellida</taxon>
        <taxon>Oweniida</taxon>
        <taxon>Oweniidae</taxon>
        <taxon>Owenia</taxon>
    </lineage>
</organism>
<dbReference type="PANTHER" id="PTHR30575:SF0">
    <property type="entry name" value="XAA-ARG DIPEPTIDASE"/>
    <property type="match status" value="1"/>
</dbReference>
<dbReference type="Proteomes" id="UP000749559">
    <property type="component" value="Unassembled WGS sequence"/>
</dbReference>
<comment type="caution">
    <text evidence="2">The sequence shown here is derived from an EMBL/GenBank/DDBJ whole genome shotgun (WGS) entry which is preliminary data.</text>
</comment>
<keyword evidence="3" id="KW-1185">Reference proteome</keyword>
<dbReference type="PANTHER" id="PTHR30575">
    <property type="entry name" value="PEPTIDASE M20"/>
    <property type="match status" value="1"/>
</dbReference>
<dbReference type="AlphaFoldDB" id="A0A8J1TC05"/>
<comment type="similarity">
    <text evidence="1">Belongs to the peptidase M20A family.</text>
</comment>